<feature type="compositionally biased region" description="Polar residues" evidence="1">
    <location>
        <begin position="1"/>
        <end position="20"/>
    </location>
</feature>
<dbReference type="InterPro" id="IPR025295">
    <property type="entry name" value="eCIS_core_dom"/>
</dbReference>
<gene>
    <name evidence="3" type="ORF">CLV98_107191</name>
</gene>
<evidence type="ECO:0000256" key="1">
    <source>
        <dbReference type="SAM" id="MobiDB-lite"/>
    </source>
</evidence>
<dbReference type="RefSeq" id="WP_109675252.1">
    <property type="nucleotide sequence ID" value="NZ_QGDT01000007.1"/>
</dbReference>
<feature type="region of interest" description="Disordered" evidence="1">
    <location>
        <begin position="957"/>
        <end position="984"/>
    </location>
</feature>
<name>A0A316AIF1_9BACT</name>
<dbReference type="Proteomes" id="UP000245880">
    <property type="component" value="Unassembled WGS sequence"/>
</dbReference>
<evidence type="ECO:0000259" key="2">
    <source>
        <dbReference type="Pfam" id="PF13699"/>
    </source>
</evidence>
<keyword evidence="4" id="KW-1185">Reference proteome</keyword>
<dbReference type="AlphaFoldDB" id="A0A316AIF1"/>
<feature type="region of interest" description="Disordered" evidence="1">
    <location>
        <begin position="1"/>
        <end position="56"/>
    </location>
</feature>
<feature type="domain" description="eCIS core" evidence="2">
    <location>
        <begin position="135"/>
        <end position="212"/>
    </location>
</feature>
<dbReference type="OrthoDB" id="4317910at2"/>
<evidence type="ECO:0000313" key="3">
    <source>
        <dbReference type="EMBL" id="PWJ57483.1"/>
    </source>
</evidence>
<dbReference type="EMBL" id="QGDT01000007">
    <property type="protein sequence ID" value="PWJ57483.1"/>
    <property type="molecule type" value="Genomic_DNA"/>
</dbReference>
<accession>A0A316AIF1</accession>
<reference evidence="3 4" key="1">
    <citation type="submission" date="2018-03" db="EMBL/GenBank/DDBJ databases">
        <title>Genomic Encyclopedia of Archaeal and Bacterial Type Strains, Phase II (KMG-II): from individual species to whole genera.</title>
        <authorList>
            <person name="Goeker M."/>
        </authorList>
    </citation>
    <scope>NUCLEOTIDE SEQUENCE [LARGE SCALE GENOMIC DNA]</scope>
    <source>
        <strain evidence="3 4">DSM 100346</strain>
    </source>
</reference>
<comment type="caution">
    <text evidence="3">The sequence shown here is derived from an EMBL/GenBank/DDBJ whole genome shotgun (WGS) entry which is preliminary data.</text>
</comment>
<sequence>MSEHSQQTTSEKPQTTSVAQSLLPPTGVDKGGLNSEQAFRIQPKLSIGSPDDPYEREADDVANRVMRMPSTPFSPSQSAYGIQMKCAACAHQEEEVHRKVSETTPFIQKSGLSGGMQASDSVSSEIAATRGAGSPLAEGPKSFMESRFGMDFGSVRIHDNSTSSQLSERLNAQAFTVGSDIYFNSGKYQPDSDSGKQLLAHELTHTIQQNQGDIKPKIQRQAYWVGIKEGGKKMTGTHIHNTVLKEFGNKNSDLFTEAPVPNATLKSAEYGKEGSADMYLASTTVGVKFNAHHTPAYLDNNRKLRKGNKPFKHGNLAAPTVKNGVVDLNGAPSSIKVGDLKPYGAPLSDPEYQEQISAYLAGFKMVKNEINEMAQDPSQRYYLKPEGGVWHPTISEMTSADAQVPDQYVLSSTSAPLHRIVLKQGGKTYFDKHIVVMGRMHIAYRKDQKGIWNYIWVPEAGQNITAASLPATVVAQQININHLVDPLSDVHIQTKPKATGARPRIQRKKDASGFDFEKWKADHTKFRSDYKAVPEADKEEASAKALSFKVGKEMYTHFGRIPGFETGLDSPKEVEHVKLVKKLKFWSNPLSVIVGWLREKFGGTFVKIHKAVVKIKQKVKQVVAKTKATISKGGIVGSVIKVFIKAFKMLGVYLVTRTVDLITQAITSGFQKKVSAFVESLIPDEVETEIEKLNKIKDDYEKRALETVDELLERFVGKNLKDFEDLAEVAKIAQTATSIISLVRWGARLLACASPPALGCLWIIAEAVLEEVAARVIESCWFIKKVIPKIAVFDIVASIPNKIANHVIEQANLVMPTGWNDTFEKVPESALGYDGNYRVDCSDGGGSGEPFGEKRQEVIELMEALGEERFVALMELLSKRGAGPWALLDSERVNMLKNSAIATLDPETLRQIAKDPTKDTPVELEELLKSVAQYSKKEKETKAKYFRDKAKRALLAEGGGSGARKDGSEAGTGKSEAGKGTPYQVIKTPIPFDKSTHRTAHITELNIKAPKDKVRTNGEYEASVQVTINGTLVVVPSFKIKVLNIMQILTVGEAAPYEYNITITEDVFIKFSTGETLKLNGMNISETFIRFAGSPLP</sequence>
<organism evidence="3 4">
    <name type="scientific">Dyadobacter jejuensis</name>
    <dbReference type="NCBI Taxonomy" id="1082580"/>
    <lineage>
        <taxon>Bacteria</taxon>
        <taxon>Pseudomonadati</taxon>
        <taxon>Bacteroidota</taxon>
        <taxon>Cytophagia</taxon>
        <taxon>Cytophagales</taxon>
        <taxon>Spirosomataceae</taxon>
        <taxon>Dyadobacter</taxon>
    </lineage>
</organism>
<evidence type="ECO:0000313" key="4">
    <source>
        <dbReference type="Proteomes" id="UP000245880"/>
    </source>
</evidence>
<dbReference type="Pfam" id="PF13699">
    <property type="entry name" value="eCIS_core"/>
    <property type="match status" value="1"/>
</dbReference>
<proteinExistence type="predicted"/>
<protein>
    <submittedName>
        <fullName evidence="3">Uncharacterized protein DUF4157</fullName>
    </submittedName>
</protein>